<protein>
    <submittedName>
        <fullName evidence="2">Enzyme related to lactoylglutathione lyase</fullName>
    </submittedName>
</protein>
<name>A0ABT6L7J9_9MYCO</name>
<dbReference type="GO" id="GO:0016829">
    <property type="term" value="F:lyase activity"/>
    <property type="evidence" value="ECO:0007669"/>
    <property type="project" value="UniProtKB-KW"/>
</dbReference>
<accession>A0ABT6L7J9</accession>
<dbReference type="Gene3D" id="3.10.180.10">
    <property type="entry name" value="2,3-Dihydroxybiphenyl 1,2-Dioxygenase, domain 1"/>
    <property type="match status" value="1"/>
</dbReference>
<dbReference type="RefSeq" id="WP_280835410.1">
    <property type="nucleotide sequence ID" value="NZ_JARXVE010000012.1"/>
</dbReference>
<organism evidence="2 3">
    <name type="scientific">Mycolicibacterium frederiksbergense</name>
    <dbReference type="NCBI Taxonomy" id="117567"/>
    <lineage>
        <taxon>Bacteria</taxon>
        <taxon>Bacillati</taxon>
        <taxon>Actinomycetota</taxon>
        <taxon>Actinomycetes</taxon>
        <taxon>Mycobacteriales</taxon>
        <taxon>Mycobacteriaceae</taxon>
        <taxon>Mycolicibacterium</taxon>
    </lineage>
</organism>
<dbReference type="EMBL" id="JARXVE010000012">
    <property type="protein sequence ID" value="MDH6198858.1"/>
    <property type="molecule type" value="Genomic_DNA"/>
</dbReference>
<dbReference type="Pfam" id="PF18029">
    <property type="entry name" value="Glyoxalase_6"/>
    <property type="match status" value="1"/>
</dbReference>
<evidence type="ECO:0000259" key="1">
    <source>
        <dbReference type="PROSITE" id="PS51819"/>
    </source>
</evidence>
<evidence type="ECO:0000313" key="2">
    <source>
        <dbReference type="EMBL" id="MDH6198858.1"/>
    </source>
</evidence>
<dbReference type="InterPro" id="IPR037523">
    <property type="entry name" value="VOC_core"/>
</dbReference>
<gene>
    <name evidence="2" type="ORF">M2272_005518</name>
</gene>
<dbReference type="PANTHER" id="PTHR35908:SF1">
    <property type="entry name" value="CONSERVED PROTEIN"/>
    <property type="match status" value="1"/>
</dbReference>
<proteinExistence type="predicted"/>
<keyword evidence="2" id="KW-0456">Lyase</keyword>
<keyword evidence="3" id="KW-1185">Reference proteome</keyword>
<reference evidence="2 3" key="1">
    <citation type="submission" date="2023-04" db="EMBL/GenBank/DDBJ databases">
        <title>Forest soil microbial communities from Buena Vista Peninsula, Colon Province, Panama.</title>
        <authorList>
            <person name="Bouskill N."/>
        </authorList>
    </citation>
    <scope>NUCLEOTIDE SEQUENCE [LARGE SCALE GENOMIC DNA]</scope>
    <source>
        <strain evidence="2 3">AC80</strain>
    </source>
</reference>
<dbReference type="Proteomes" id="UP001160130">
    <property type="component" value="Unassembled WGS sequence"/>
</dbReference>
<dbReference type="PANTHER" id="PTHR35908">
    <property type="entry name" value="HYPOTHETICAL FUSION PROTEIN"/>
    <property type="match status" value="1"/>
</dbReference>
<dbReference type="SUPFAM" id="SSF54593">
    <property type="entry name" value="Glyoxalase/Bleomycin resistance protein/Dihydroxybiphenyl dioxygenase"/>
    <property type="match status" value="1"/>
</dbReference>
<feature type="domain" description="VOC" evidence="1">
    <location>
        <begin position="4"/>
        <end position="115"/>
    </location>
</feature>
<dbReference type="InterPro" id="IPR029068">
    <property type="entry name" value="Glyas_Bleomycin-R_OHBP_Dase"/>
</dbReference>
<dbReference type="PROSITE" id="PS51819">
    <property type="entry name" value="VOC"/>
    <property type="match status" value="1"/>
</dbReference>
<comment type="caution">
    <text evidence="2">The sequence shown here is derived from an EMBL/GenBank/DDBJ whole genome shotgun (WGS) entry which is preliminary data.</text>
</comment>
<sequence>MALKVEMITFDSTDPDALAQWWANAVGGEINAVEPGEFVMVLQDGGPRLGFQRVPDPTPGKNRVHLDFTAADMNAEVDRMVALGASETGRHSFGPEFNWVVLADPEGNAFCIAGG</sequence>
<dbReference type="CDD" id="cd06587">
    <property type="entry name" value="VOC"/>
    <property type="match status" value="1"/>
</dbReference>
<evidence type="ECO:0000313" key="3">
    <source>
        <dbReference type="Proteomes" id="UP001160130"/>
    </source>
</evidence>
<dbReference type="InterPro" id="IPR041581">
    <property type="entry name" value="Glyoxalase_6"/>
</dbReference>